<keyword evidence="5" id="KW-1185">Reference proteome</keyword>
<comment type="caution">
    <text evidence="4">The sequence shown here is derived from an EMBL/GenBank/DDBJ whole genome shotgun (WGS) entry which is preliminary data.</text>
</comment>
<gene>
    <name evidence="4" type="ORF">PPERSA_12608</name>
</gene>
<protein>
    <recommendedName>
        <fullName evidence="6">MORN motif</fullName>
    </recommendedName>
</protein>
<dbReference type="SUPFAM" id="SSF82185">
    <property type="entry name" value="Histone H3 K4-specific methyltransferase SET7/9 N-terminal domain"/>
    <property type="match status" value="1"/>
</dbReference>
<evidence type="ECO:0008006" key="6">
    <source>
        <dbReference type="Google" id="ProtNLM"/>
    </source>
</evidence>
<evidence type="ECO:0000313" key="5">
    <source>
        <dbReference type="Proteomes" id="UP000054937"/>
    </source>
</evidence>
<dbReference type="InParanoid" id="A0A0V0QCF4"/>
<dbReference type="SMART" id="SM00698">
    <property type="entry name" value="MORN"/>
    <property type="match status" value="3"/>
</dbReference>
<proteinExistence type="predicted"/>
<organism evidence="4 5">
    <name type="scientific">Pseudocohnilembus persalinus</name>
    <name type="common">Ciliate</name>
    <dbReference type="NCBI Taxonomy" id="266149"/>
    <lineage>
        <taxon>Eukaryota</taxon>
        <taxon>Sar</taxon>
        <taxon>Alveolata</taxon>
        <taxon>Ciliophora</taxon>
        <taxon>Intramacronucleata</taxon>
        <taxon>Oligohymenophorea</taxon>
        <taxon>Scuticociliatia</taxon>
        <taxon>Philasterida</taxon>
        <taxon>Pseudocohnilembidae</taxon>
        <taxon>Pseudocohnilembus</taxon>
    </lineage>
</organism>
<feature type="coiled-coil region" evidence="2">
    <location>
        <begin position="26"/>
        <end position="77"/>
    </location>
</feature>
<dbReference type="AlphaFoldDB" id="A0A0V0QCF4"/>
<sequence length="535" mass="63641">MEQNQDKQQQQLNKINYSIKNICDNKNSFNSLNDRLKNQKELIEKQKQIIDLSLLNKSQETISLENLEKQLKFMSDNSKINLTDFEFTGKSSQKKNNIQNLKFNQNDKNEFEKDKLDQNQTQNCFQSKSIDTNDNQISKNDDEQQNGGQKAQPINDLLIIQKQYSKLKESQNQNKLQNIQNIHINQKDKQKCQFSSGSGKKQNNFSDQIQISQNQGNFDQNQLNSQKNEHDQYVQYQQQLYQQYQSSIKNQQNIDETNFNHYQNYNFNQNNQIQQNENNLTSYDRNLKNFQDQLFDQNHQYSEENNKSRQYDNTLTEEYENKYEEQKQYYQKNYNNQDQQQQLQSYQQQIQQQQNQNQNQKNLNQKQQEAIQVLANEQDGTIYEGEIDENGQKMGFGILKQLQNEQEIYKGEFKDNFFHGQGCQMNINLSNINLEIEQFPLVQNIKQQIKVLAQQDESQQEIEQIDFINDFAKLVIEQNQWYMYEGEFYQGFFEGFGCLYLGLNDVDRIIGNFQNGQVTNQVSIYLDNILVNLQK</sequence>
<keyword evidence="1" id="KW-0677">Repeat</keyword>
<evidence type="ECO:0000256" key="2">
    <source>
        <dbReference type="SAM" id="Coils"/>
    </source>
</evidence>
<feature type="region of interest" description="Disordered" evidence="3">
    <location>
        <begin position="338"/>
        <end position="364"/>
    </location>
</feature>
<dbReference type="InterPro" id="IPR003409">
    <property type="entry name" value="MORN"/>
</dbReference>
<keyword evidence="2" id="KW-0175">Coiled coil</keyword>
<name>A0A0V0QCF4_PSEPJ</name>
<evidence type="ECO:0000313" key="4">
    <source>
        <dbReference type="EMBL" id="KRW99932.1"/>
    </source>
</evidence>
<evidence type="ECO:0000256" key="3">
    <source>
        <dbReference type="SAM" id="MobiDB-lite"/>
    </source>
</evidence>
<reference evidence="4 5" key="1">
    <citation type="journal article" date="2015" name="Sci. Rep.">
        <title>Genome of the facultative scuticociliatosis pathogen Pseudocohnilembus persalinus provides insight into its virulence through horizontal gene transfer.</title>
        <authorList>
            <person name="Xiong J."/>
            <person name="Wang G."/>
            <person name="Cheng J."/>
            <person name="Tian M."/>
            <person name="Pan X."/>
            <person name="Warren A."/>
            <person name="Jiang C."/>
            <person name="Yuan D."/>
            <person name="Miao W."/>
        </authorList>
    </citation>
    <scope>NUCLEOTIDE SEQUENCE [LARGE SCALE GENOMIC DNA]</scope>
    <source>
        <strain evidence="4">36N120E</strain>
    </source>
</reference>
<dbReference type="EMBL" id="LDAU01000202">
    <property type="protein sequence ID" value="KRW99932.1"/>
    <property type="molecule type" value="Genomic_DNA"/>
</dbReference>
<dbReference type="OMA" id="QFTNENQ"/>
<evidence type="ECO:0000256" key="1">
    <source>
        <dbReference type="ARBA" id="ARBA00022737"/>
    </source>
</evidence>
<feature type="region of interest" description="Disordered" evidence="3">
    <location>
        <begin position="112"/>
        <end position="152"/>
    </location>
</feature>
<feature type="compositionally biased region" description="Polar residues" evidence="3">
    <location>
        <begin position="118"/>
        <end position="138"/>
    </location>
</feature>
<accession>A0A0V0QCF4</accession>
<dbReference type="Proteomes" id="UP000054937">
    <property type="component" value="Unassembled WGS sequence"/>
</dbReference>